<feature type="transmembrane region" description="Helical" evidence="1">
    <location>
        <begin position="21"/>
        <end position="37"/>
    </location>
</feature>
<dbReference type="EMBL" id="CM002876">
    <property type="protein sequence ID" value="KFK25940.1"/>
    <property type="molecule type" value="Genomic_DNA"/>
</dbReference>
<reference evidence="3" key="1">
    <citation type="journal article" date="2015" name="Nat. Plants">
        <title>Genome expansion of Arabis alpina linked with retrotransposition and reduced symmetric DNA methylation.</title>
        <authorList>
            <person name="Willing E.M."/>
            <person name="Rawat V."/>
            <person name="Mandakova T."/>
            <person name="Maumus F."/>
            <person name="James G.V."/>
            <person name="Nordstroem K.J."/>
            <person name="Becker C."/>
            <person name="Warthmann N."/>
            <person name="Chica C."/>
            <person name="Szarzynska B."/>
            <person name="Zytnicki M."/>
            <person name="Albani M.C."/>
            <person name="Kiefer C."/>
            <person name="Bergonzi S."/>
            <person name="Castaings L."/>
            <person name="Mateos J.L."/>
            <person name="Berns M.C."/>
            <person name="Bujdoso N."/>
            <person name="Piofczyk T."/>
            <person name="de Lorenzo L."/>
            <person name="Barrero-Sicilia C."/>
            <person name="Mateos I."/>
            <person name="Piednoel M."/>
            <person name="Hagmann J."/>
            <person name="Chen-Min-Tao R."/>
            <person name="Iglesias-Fernandez R."/>
            <person name="Schuster S.C."/>
            <person name="Alonso-Blanco C."/>
            <person name="Roudier F."/>
            <person name="Carbonero P."/>
            <person name="Paz-Ares J."/>
            <person name="Davis S.J."/>
            <person name="Pecinka A."/>
            <person name="Quesneville H."/>
            <person name="Colot V."/>
            <person name="Lysak M.A."/>
            <person name="Weigel D."/>
            <person name="Coupland G."/>
            <person name="Schneeberger K."/>
        </authorList>
    </citation>
    <scope>NUCLEOTIDE SEQUENCE [LARGE SCALE GENOMIC DNA]</scope>
    <source>
        <strain evidence="3">cv. Pajares</strain>
    </source>
</reference>
<keyword evidence="1" id="KW-0472">Membrane</keyword>
<sequence length="48" mass="5626">MGHTDFPIRFKSRPVPRSNQHFTLFFLFIVTECLIYPDQVTIVKSNPS</sequence>
<proteinExistence type="predicted"/>
<dbReference type="AlphaFoldDB" id="A0A087G7T8"/>
<name>A0A087G7T8_ARAAL</name>
<keyword evidence="1" id="KW-1133">Transmembrane helix</keyword>
<evidence type="ECO:0000313" key="2">
    <source>
        <dbReference type="EMBL" id="KFK25940.1"/>
    </source>
</evidence>
<keyword evidence="1" id="KW-0812">Transmembrane</keyword>
<accession>A0A087G7T8</accession>
<keyword evidence="3" id="KW-1185">Reference proteome</keyword>
<evidence type="ECO:0000313" key="3">
    <source>
        <dbReference type="Proteomes" id="UP000029120"/>
    </source>
</evidence>
<dbReference type="Proteomes" id="UP000029120">
    <property type="component" value="Chromosome 8"/>
</dbReference>
<evidence type="ECO:0000256" key="1">
    <source>
        <dbReference type="SAM" id="Phobius"/>
    </source>
</evidence>
<protein>
    <submittedName>
        <fullName evidence="2">Uncharacterized protein</fullName>
    </submittedName>
</protein>
<organism evidence="2 3">
    <name type="scientific">Arabis alpina</name>
    <name type="common">Alpine rock-cress</name>
    <dbReference type="NCBI Taxonomy" id="50452"/>
    <lineage>
        <taxon>Eukaryota</taxon>
        <taxon>Viridiplantae</taxon>
        <taxon>Streptophyta</taxon>
        <taxon>Embryophyta</taxon>
        <taxon>Tracheophyta</taxon>
        <taxon>Spermatophyta</taxon>
        <taxon>Magnoliopsida</taxon>
        <taxon>eudicotyledons</taxon>
        <taxon>Gunneridae</taxon>
        <taxon>Pentapetalae</taxon>
        <taxon>rosids</taxon>
        <taxon>malvids</taxon>
        <taxon>Brassicales</taxon>
        <taxon>Brassicaceae</taxon>
        <taxon>Arabideae</taxon>
        <taxon>Arabis</taxon>
    </lineage>
</organism>
<gene>
    <name evidence="2" type="ordered locus">AALP_Aa8g182700</name>
</gene>
<dbReference type="Gramene" id="KFK25940">
    <property type="protein sequence ID" value="KFK25940"/>
    <property type="gene ID" value="AALP_AA8G182700"/>
</dbReference>